<feature type="chain" id="PRO_5039143312" evidence="6">
    <location>
        <begin position="35"/>
        <end position="537"/>
    </location>
</feature>
<evidence type="ECO:0000256" key="5">
    <source>
        <dbReference type="ARBA" id="ARBA00023288"/>
    </source>
</evidence>
<proteinExistence type="predicted"/>
<evidence type="ECO:0000256" key="2">
    <source>
        <dbReference type="ARBA" id="ARBA00022729"/>
    </source>
</evidence>
<keyword evidence="5" id="KW-0449">Lipoprotein</keyword>
<evidence type="ECO:0000313" key="7">
    <source>
        <dbReference type="EMBL" id="SDI38478.1"/>
    </source>
</evidence>
<dbReference type="OrthoDB" id="2492023at2"/>
<dbReference type="EMBL" id="FNDX01000005">
    <property type="protein sequence ID" value="SDI38478.1"/>
    <property type="molecule type" value="Genomic_DNA"/>
</dbReference>
<dbReference type="Gene3D" id="3.40.190.10">
    <property type="entry name" value="Periplasmic binding protein-like II"/>
    <property type="match status" value="2"/>
</dbReference>
<evidence type="ECO:0000256" key="4">
    <source>
        <dbReference type="ARBA" id="ARBA00023139"/>
    </source>
</evidence>
<feature type="signal peptide" evidence="6">
    <location>
        <begin position="1"/>
        <end position="34"/>
    </location>
</feature>
<keyword evidence="1" id="KW-1003">Cell membrane</keyword>
<dbReference type="Proteomes" id="UP000199050">
    <property type="component" value="Unassembled WGS sequence"/>
</dbReference>
<evidence type="ECO:0000256" key="1">
    <source>
        <dbReference type="ARBA" id="ARBA00022475"/>
    </source>
</evidence>
<keyword evidence="2 6" id="KW-0732">Signal</keyword>
<keyword evidence="4" id="KW-0564">Palmitate</keyword>
<dbReference type="Pfam" id="PF01547">
    <property type="entry name" value="SBP_bac_1"/>
    <property type="match status" value="1"/>
</dbReference>
<dbReference type="RefSeq" id="WP_090713241.1">
    <property type="nucleotide sequence ID" value="NZ_CBCSKY010000002.1"/>
</dbReference>
<protein>
    <submittedName>
        <fullName evidence="7">Putative aldouronate transport system substrate-binding protein</fullName>
    </submittedName>
</protein>
<organism evidence="7 8">
    <name type="scientific">Paenibacillus typhae</name>
    <dbReference type="NCBI Taxonomy" id="1174501"/>
    <lineage>
        <taxon>Bacteria</taxon>
        <taxon>Bacillati</taxon>
        <taxon>Bacillota</taxon>
        <taxon>Bacilli</taxon>
        <taxon>Bacillales</taxon>
        <taxon>Paenibacillaceae</taxon>
        <taxon>Paenibacillus</taxon>
    </lineage>
</organism>
<gene>
    <name evidence="7" type="ORF">SAMN05216192_10538</name>
</gene>
<dbReference type="InterPro" id="IPR050490">
    <property type="entry name" value="Bact_solute-bd_prot1"/>
</dbReference>
<accession>A0A1G8K4X3</accession>
<dbReference type="PANTHER" id="PTHR43649">
    <property type="entry name" value="ARABINOSE-BINDING PROTEIN-RELATED"/>
    <property type="match status" value="1"/>
</dbReference>
<dbReference type="PANTHER" id="PTHR43649:SF33">
    <property type="entry name" value="POLYGALACTURONAN_RHAMNOGALACTURONAN-BINDING PROTEIN YTCQ"/>
    <property type="match status" value="1"/>
</dbReference>
<dbReference type="InterPro" id="IPR006059">
    <property type="entry name" value="SBP"/>
</dbReference>
<dbReference type="AlphaFoldDB" id="A0A1G8K4X3"/>
<dbReference type="SUPFAM" id="SSF53850">
    <property type="entry name" value="Periplasmic binding protein-like II"/>
    <property type="match status" value="1"/>
</dbReference>
<evidence type="ECO:0000313" key="8">
    <source>
        <dbReference type="Proteomes" id="UP000199050"/>
    </source>
</evidence>
<reference evidence="8" key="1">
    <citation type="submission" date="2016-10" db="EMBL/GenBank/DDBJ databases">
        <authorList>
            <person name="Varghese N."/>
            <person name="Submissions S."/>
        </authorList>
    </citation>
    <scope>NUCLEOTIDE SEQUENCE [LARGE SCALE GENOMIC DNA]</scope>
    <source>
        <strain evidence="8">CGMCC 1.11012</strain>
    </source>
</reference>
<keyword evidence="8" id="KW-1185">Reference proteome</keyword>
<keyword evidence="3" id="KW-0472">Membrane</keyword>
<name>A0A1G8K4X3_9BACL</name>
<sequence>MTVNANQKVLKKALGIGLSAVMGMSLLAGCSSNANGNTNTASNGGTATDGGSKERVTLKVEIFDRGNSPAPYTITNNYLSNMVQERFGDPNNIDVEYVPVQRSEEVTKLNVLMASNTDVPDIVFTYDSSVFYRYAQQGGLTDVGALLDEHGPNLKKFLGEDTLAFGQLDGKQMSIPGKRAITGRYTSYIRQDWLDKLGLPVPTTTDELYTTLKAFKDKDPGGLGSKNIPMGMALAPAQFETLIYSFIKPIKGDLTYGQRYELPLHDGFKDAMQFLNKLYNEGLVSQDFSLDEDKTQLSKDIQNGNVGFWSEDVDNIFYAEGTLDNLYKNVPGSKVTAADVLTNANEGNKYIKSRYASNGMYIMIPKSSKRAVEAIKYLDWMASDNNLIDIYSGVEGENYDLVDGIPVVKADVAQEFADRLFNAGDMAIISNGKNIGDQATNEKAWISGFPERNQEMLKQSIDIANTDTVGPIVFGKPIEAESKYGTTLSDKLSVIIVKTAMAKPEQFEAVYEQEMKDFMSLGGTQLKEELEAALKDL</sequence>
<dbReference type="STRING" id="1174501.SAMN05216192_10538"/>
<evidence type="ECO:0000256" key="3">
    <source>
        <dbReference type="ARBA" id="ARBA00023136"/>
    </source>
</evidence>
<evidence type="ECO:0000256" key="6">
    <source>
        <dbReference type="SAM" id="SignalP"/>
    </source>
</evidence>